<evidence type="ECO:0000259" key="3">
    <source>
        <dbReference type="PROSITE" id="PS50405"/>
    </source>
</evidence>
<dbReference type="Gene3D" id="3.40.30.10">
    <property type="entry name" value="Glutaredoxin"/>
    <property type="match status" value="1"/>
</dbReference>
<accession>A0A0F4ZC50</accession>
<evidence type="ECO:0008006" key="6">
    <source>
        <dbReference type="Google" id="ProtNLM"/>
    </source>
</evidence>
<dbReference type="Proteomes" id="UP000033483">
    <property type="component" value="Unassembled WGS sequence"/>
</dbReference>
<name>A0A0F4ZC50_9PEZI</name>
<dbReference type="PROSITE" id="PS50405">
    <property type="entry name" value="GST_CTER"/>
    <property type="match status" value="1"/>
</dbReference>
<evidence type="ECO:0000256" key="1">
    <source>
        <dbReference type="ARBA" id="ARBA00007409"/>
    </source>
</evidence>
<sequence length="270" mass="29969">MSLPKIKVHWLEKSRAQSILWLLEELKLPYELCVYKRDEKTKLAPKALTAIHPLGKSPLIELTPPADAAAKQDKPLVLAESGYIIKTLTDSFAARQGRTDLVPRMFEEGREGDLFGQTEGYRRYEYVLQYAEGSLMPYVVMSLVLDHLGSSAVPFPIRPISGLVAGRAISSYVIPNMKRHFVMLEEMLATSGGRFITGDNLTAADILLSFPLFAAMARCGRLGSWEKGSLEETFPHLAAYAAALRAQDGYKASAVRVEKETGEFVDMLRS</sequence>
<feature type="domain" description="GST N-terminal" evidence="2">
    <location>
        <begin position="3"/>
        <end position="96"/>
    </location>
</feature>
<dbReference type="EMBL" id="LAEV01001419">
    <property type="protein sequence ID" value="KKA28119.1"/>
    <property type="molecule type" value="Genomic_DNA"/>
</dbReference>
<dbReference type="Pfam" id="PF13410">
    <property type="entry name" value="GST_C_2"/>
    <property type="match status" value="1"/>
</dbReference>
<dbReference type="OrthoDB" id="2098326at2759"/>
<comment type="caution">
    <text evidence="4">The sequence shown here is derived from an EMBL/GenBank/DDBJ whole genome shotgun (WGS) entry which is preliminary data.</text>
</comment>
<organism evidence="4 5">
    <name type="scientific">Thielaviopsis punctulata</name>
    <dbReference type="NCBI Taxonomy" id="72032"/>
    <lineage>
        <taxon>Eukaryota</taxon>
        <taxon>Fungi</taxon>
        <taxon>Dikarya</taxon>
        <taxon>Ascomycota</taxon>
        <taxon>Pezizomycotina</taxon>
        <taxon>Sordariomycetes</taxon>
        <taxon>Hypocreomycetidae</taxon>
        <taxon>Microascales</taxon>
        <taxon>Ceratocystidaceae</taxon>
        <taxon>Thielaviopsis</taxon>
    </lineage>
</organism>
<keyword evidence="5" id="KW-1185">Reference proteome</keyword>
<dbReference type="InterPro" id="IPR010987">
    <property type="entry name" value="Glutathione-S-Trfase_C-like"/>
</dbReference>
<dbReference type="InterPro" id="IPR004045">
    <property type="entry name" value="Glutathione_S-Trfase_N"/>
</dbReference>
<evidence type="ECO:0000313" key="5">
    <source>
        <dbReference type="Proteomes" id="UP000033483"/>
    </source>
</evidence>
<dbReference type="PANTHER" id="PTHR44051">
    <property type="entry name" value="GLUTATHIONE S-TRANSFERASE-RELATED"/>
    <property type="match status" value="1"/>
</dbReference>
<dbReference type="PROSITE" id="PS50404">
    <property type="entry name" value="GST_NTER"/>
    <property type="match status" value="1"/>
</dbReference>
<dbReference type="SUPFAM" id="SSF52833">
    <property type="entry name" value="Thioredoxin-like"/>
    <property type="match status" value="1"/>
</dbReference>
<dbReference type="Gene3D" id="1.20.1050.10">
    <property type="match status" value="1"/>
</dbReference>
<feature type="domain" description="GST C-terminal" evidence="3">
    <location>
        <begin position="126"/>
        <end position="270"/>
    </location>
</feature>
<dbReference type="SUPFAM" id="SSF47616">
    <property type="entry name" value="GST C-terminal domain-like"/>
    <property type="match status" value="1"/>
</dbReference>
<dbReference type="InterPro" id="IPR036249">
    <property type="entry name" value="Thioredoxin-like_sf"/>
</dbReference>
<dbReference type="AlphaFoldDB" id="A0A0F4ZC50"/>
<reference evidence="4 5" key="1">
    <citation type="submission" date="2015-03" db="EMBL/GenBank/DDBJ databases">
        <authorList>
            <person name="Radwan O."/>
            <person name="Al-Naeli F.A."/>
            <person name="Rendon G.A."/>
            <person name="Fields C."/>
        </authorList>
    </citation>
    <scope>NUCLEOTIDE SEQUENCE [LARGE SCALE GENOMIC DNA]</scope>
    <source>
        <strain evidence="4">CR-DP1</strain>
    </source>
</reference>
<evidence type="ECO:0000259" key="2">
    <source>
        <dbReference type="PROSITE" id="PS50404"/>
    </source>
</evidence>
<gene>
    <name evidence="4" type="ORF">TD95_002330</name>
</gene>
<comment type="similarity">
    <text evidence="1">Belongs to the GST superfamily.</text>
</comment>
<dbReference type="InterPro" id="IPR036282">
    <property type="entry name" value="Glutathione-S-Trfase_C_sf"/>
</dbReference>
<evidence type="ECO:0000313" key="4">
    <source>
        <dbReference type="EMBL" id="KKA28119.1"/>
    </source>
</evidence>
<protein>
    <recommendedName>
        <fullName evidence="6">GST N-terminal domain-containing protein</fullName>
    </recommendedName>
</protein>
<dbReference type="CDD" id="cd03046">
    <property type="entry name" value="GST_N_GTT1_like"/>
    <property type="match status" value="1"/>
</dbReference>
<dbReference type="PANTHER" id="PTHR44051:SF9">
    <property type="entry name" value="GLUTATHIONE S-TRANSFERASE 1"/>
    <property type="match status" value="1"/>
</dbReference>
<proteinExistence type="inferred from homology"/>